<dbReference type="Ensembl" id="ENSTGET00000030497.1">
    <property type="protein sequence ID" value="ENSTGEP00000025624.1"/>
    <property type="gene ID" value="ENSTGEG00000020629.1"/>
</dbReference>
<dbReference type="Proteomes" id="UP000694411">
    <property type="component" value="Chromosome 20"/>
</dbReference>
<organism evidence="1 2">
    <name type="scientific">Theropithecus gelada</name>
    <name type="common">Gelada baboon</name>
    <dbReference type="NCBI Taxonomy" id="9565"/>
    <lineage>
        <taxon>Eukaryota</taxon>
        <taxon>Metazoa</taxon>
        <taxon>Chordata</taxon>
        <taxon>Craniata</taxon>
        <taxon>Vertebrata</taxon>
        <taxon>Euteleostomi</taxon>
        <taxon>Mammalia</taxon>
        <taxon>Eutheria</taxon>
        <taxon>Euarchontoglires</taxon>
        <taxon>Primates</taxon>
        <taxon>Haplorrhini</taxon>
        <taxon>Catarrhini</taxon>
        <taxon>Cercopithecidae</taxon>
        <taxon>Cercopithecinae</taxon>
        <taxon>Theropithecus</taxon>
    </lineage>
</organism>
<proteinExistence type="predicted"/>
<reference evidence="1" key="1">
    <citation type="submission" date="2018-05" db="EMBL/GenBank/DDBJ databases">
        <title>Whole genome of Theropithecus gelada.</title>
        <authorList>
            <person name="Chiou K.L."/>
            <person name="Snyder-Mackler N."/>
        </authorList>
    </citation>
    <scope>NUCLEOTIDE SEQUENCE [LARGE SCALE GENOMIC DNA]</scope>
</reference>
<keyword evidence="2" id="KW-1185">Reference proteome</keyword>
<evidence type="ECO:0000313" key="1">
    <source>
        <dbReference type="Ensembl" id="ENSTGEP00000025624.1"/>
    </source>
</evidence>
<name>A0A8D2K5Q7_THEGE</name>
<accession>A0A8D2K5Q7</accession>
<dbReference type="AlphaFoldDB" id="A0A8D2K5Q7"/>
<reference evidence="1" key="3">
    <citation type="submission" date="2025-09" db="UniProtKB">
        <authorList>
            <consortium name="Ensembl"/>
        </authorList>
    </citation>
    <scope>IDENTIFICATION</scope>
</reference>
<protein>
    <submittedName>
        <fullName evidence="1">Uncharacterized protein</fullName>
    </submittedName>
</protein>
<sequence>ARALSLISNKDGSTQVWRNQEEVEEAEISSIFVIVCLCVPWTPPFQCKIPMVEFMVIGFCLCLFFIRTSELFVCGQPSPRSWSSLNDSSSPFCHQFLESSSCVDPPGNTAGSRMPSSNNFIK</sequence>
<evidence type="ECO:0000313" key="2">
    <source>
        <dbReference type="Proteomes" id="UP000694411"/>
    </source>
</evidence>
<reference evidence="1" key="2">
    <citation type="submission" date="2025-08" db="UniProtKB">
        <authorList>
            <consortium name="Ensembl"/>
        </authorList>
    </citation>
    <scope>IDENTIFICATION</scope>
</reference>